<comment type="caution">
    <text evidence="2">The sequence shown here is derived from an EMBL/GenBank/DDBJ whole genome shotgun (WGS) entry which is preliminary data.</text>
</comment>
<dbReference type="EMBL" id="JABFJV010000168">
    <property type="protein sequence ID" value="NOK36530.1"/>
    <property type="molecule type" value="Genomic_DNA"/>
</dbReference>
<protein>
    <submittedName>
        <fullName evidence="2">Uncharacterized protein</fullName>
    </submittedName>
</protein>
<accession>A0A7Y4NT61</accession>
<dbReference type="RefSeq" id="WP_171436855.1">
    <property type="nucleotide sequence ID" value="NZ_JABFJV010000168.1"/>
</dbReference>
<keyword evidence="3" id="KW-1185">Reference proteome</keyword>
<dbReference type="AlphaFoldDB" id="A0A7Y4NT61"/>
<dbReference type="Proteomes" id="UP000563426">
    <property type="component" value="Unassembled WGS sequence"/>
</dbReference>
<name>A0A7Y4NT61_9BACT</name>
<organism evidence="2 3">
    <name type="scientific">Corallococcus exercitus</name>
    <dbReference type="NCBI Taxonomy" id="2316736"/>
    <lineage>
        <taxon>Bacteria</taxon>
        <taxon>Pseudomonadati</taxon>
        <taxon>Myxococcota</taxon>
        <taxon>Myxococcia</taxon>
        <taxon>Myxococcales</taxon>
        <taxon>Cystobacterineae</taxon>
        <taxon>Myxococcaceae</taxon>
        <taxon>Corallococcus</taxon>
    </lineage>
</organism>
<gene>
    <name evidence="2" type="ORF">HMI49_25305</name>
</gene>
<reference evidence="2 3" key="1">
    <citation type="submission" date="2020-05" db="EMBL/GenBank/DDBJ databases">
        <authorList>
            <person name="Whitworth D."/>
        </authorList>
    </citation>
    <scope>NUCLEOTIDE SEQUENCE [LARGE SCALE GENOMIC DNA]</scope>
    <source>
        <strain evidence="2 3">AB043B</strain>
    </source>
</reference>
<proteinExistence type="predicted"/>
<feature type="compositionally biased region" description="Basic residues" evidence="1">
    <location>
        <begin position="130"/>
        <end position="162"/>
    </location>
</feature>
<sequence length="175" mass="19250">MTEESGFSITPKPLVVSLDLELAALSGATLGAQLLADLHARKELDEDQERNALVGVYSVLALVRERISQLRRVVRDEEDPATLWASHNTVEDPAISGDFSGDIVLFSRASGRVPLVLWRFRAEDWETQKGTKKPASKKPKRPASKKPASKKPKRPASKKPVSKKPSPKEAAPQIH</sequence>
<evidence type="ECO:0000313" key="3">
    <source>
        <dbReference type="Proteomes" id="UP000563426"/>
    </source>
</evidence>
<feature type="region of interest" description="Disordered" evidence="1">
    <location>
        <begin position="127"/>
        <end position="175"/>
    </location>
</feature>
<evidence type="ECO:0000256" key="1">
    <source>
        <dbReference type="SAM" id="MobiDB-lite"/>
    </source>
</evidence>
<evidence type="ECO:0000313" key="2">
    <source>
        <dbReference type="EMBL" id="NOK36530.1"/>
    </source>
</evidence>